<proteinExistence type="predicted"/>
<evidence type="ECO:0000313" key="2">
    <source>
        <dbReference type="EMBL" id="RZC73437.1"/>
    </source>
</evidence>
<protein>
    <submittedName>
        <fullName evidence="2">Uncharacterized protein</fullName>
    </submittedName>
</protein>
<evidence type="ECO:0000256" key="1">
    <source>
        <dbReference type="SAM" id="MobiDB-lite"/>
    </source>
</evidence>
<dbReference type="EMBL" id="CM010722">
    <property type="protein sequence ID" value="RZC73437.1"/>
    <property type="molecule type" value="Genomic_DNA"/>
</dbReference>
<evidence type="ECO:0000313" key="3">
    <source>
        <dbReference type="Proteomes" id="UP000316621"/>
    </source>
</evidence>
<sequence length="252" mass="27670">MSTLVTGSDFAATTIMNQQVATGACMNEGAGAKHMSYLTSRNQSDTSDEEVAMSCIVADLFASLQFGKLDDIRPLEEVKHRDKFEDSTGTGSGDGAGVEDASCLTNKEAHYIWTSDEEVAMSCVVADLFASLQFGKLDDICAGEEGKSRDKFVDSTGTGLGDGAGVEDASCLTNKEARYIWTSDKRDDGPYDSDDLSSEEHKGTEGTDELYEFLARNGEKHNGQYIPFREIEYGNYHDYDISKHPSYYHLKY</sequence>
<reference evidence="2 3" key="1">
    <citation type="journal article" date="2018" name="Science">
        <title>The opium poppy genome and morphinan production.</title>
        <authorList>
            <person name="Guo L."/>
            <person name="Winzer T."/>
            <person name="Yang X."/>
            <person name="Li Y."/>
            <person name="Ning Z."/>
            <person name="He Z."/>
            <person name="Teodor R."/>
            <person name="Lu Y."/>
            <person name="Bowser T.A."/>
            <person name="Graham I.A."/>
            <person name="Ye K."/>
        </authorList>
    </citation>
    <scope>NUCLEOTIDE SEQUENCE [LARGE SCALE GENOMIC DNA]</scope>
    <source>
        <strain evidence="3">cv. HN1</strain>
        <tissue evidence="2">Leaves</tissue>
    </source>
</reference>
<name>A0A4Y7KKQ1_PAPSO</name>
<accession>A0A4Y7KKQ1</accession>
<keyword evidence="3" id="KW-1185">Reference proteome</keyword>
<feature type="region of interest" description="Disordered" evidence="1">
    <location>
        <begin position="183"/>
        <end position="206"/>
    </location>
</feature>
<organism evidence="2 3">
    <name type="scientific">Papaver somniferum</name>
    <name type="common">Opium poppy</name>
    <dbReference type="NCBI Taxonomy" id="3469"/>
    <lineage>
        <taxon>Eukaryota</taxon>
        <taxon>Viridiplantae</taxon>
        <taxon>Streptophyta</taxon>
        <taxon>Embryophyta</taxon>
        <taxon>Tracheophyta</taxon>
        <taxon>Spermatophyta</taxon>
        <taxon>Magnoliopsida</taxon>
        <taxon>Ranunculales</taxon>
        <taxon>Papaveraceae</taxon>
        <taxon>Papaveroideae</taxon>
        <taxon>Papaver</taxon>
    </lineage>
</organism>
<dbReference type="AlphaFoldDB" id="A0A4Y7KKQ1"/>
<dbReference type="Proteomes" id="UP000316621">
    <property type="component" value="Chromosome 8"/>
</dbReference>
<dbReference type="Gramene" id="RZC73437">
    <property type="protein sequence ID" value="RZC73437"/>
    <property type="gene ID" value="C5167_048917"/>
</dbReference>
<gene>
    <name evidence="2" type="ORF">C5167_048917</name>
</gene>